<evidence type="ECO:0000313" key="1">
    <source>
        <dbReference type="EMBL" id="QUE52516.1"/>
    </source>
</evidence>
<dbReference type="Gene3D" id="3.40.50.1000">
    <property type="entry name" value="HAD superfamily/HAD-like"/>
    <property type="match status" value="1"/>
</dbReference>
<dbReference type="InterPro" id="IPR023198">
    <property type="entry name" value="PGP-like_dom2"/>
</dbReference>
<dbReference type="Gene3D" id="1.10.150.240">
    <property type="entry name" value="Putative phosphatase, domain 2"/>
    <property type="match status" value="1"/>
</dbReference>
<dbReference type="AlphaFoldDB" id="A0A975J1W6"/>
<dbReference type="PANTHER" id="PTHR43481">
    <property type="entry name" value="FRUCTOSE-1-PHOSPHATE PHOSPHATASE"/>
    <property type="match status" value="1"/>
</dbReference>
<accession>A0A975J1W6</accession>
<proteinExistence type="predicted"/>
<gene>
    <name evidence="1" type="ORF">KBB96_06380</name>
</gene>
<dbReference type="GO" id="GO:0050308">
    <property type="term" value="F:sugar-phosphatase activity"/>
    <property type="evidence" value="ECO:0007669"/>
    <property type="project" value="TreeGrafter"/>
</dbReference>
<dbReference type="RefSeq" id="WP_211633663.1">
    <property type="nucleotide sequence ID" value="NZ_CP073100.1"/>
</dbReference>
<protein>
    <submittedName>
        <fullName evidence="1">HAD family phosphatase</fullName>
    </submittedName>
</protein>
<dbReference type="InterPro" id="IPR036412">
    <property type="entry name" value="HAD-like_sf"/>
</dbReference>
<dbReference type="InterPro" id="IPR023214">
    <property type="entry name" value="HAD_sf"/>
</dbReference>
<dbReference type="InterPro" id="IPR006439">
    <property type="entry name" value="HAD-SF_hydro_IA"/>
</dbReference>
<dbReference type="SFLD" id="SFLDG01129">
    <property type="entry name" value="C1.5:_HAD__Beta-PGM__Phosphata"/>
    <property type="match status" value="1"/>
</dbReference>
<dbReference type="NCBIfam" id="TIGR01509">
    <property type="entry name" value="HAD-SF-IA-v3"/>
    <property type="match status" value="1"/>
</dbReference>
<dbReference type="InterPro" id="IPR051806">
    <property type="entry name" value="HAD-like_SPP"/>
</dbReference>
<evidence type="ECO:0000313" key="2">
    <source>
        <dbReference type="Proteomes" id="UP000676169"/>
    </source>
</evidence>
<dbReference type="SFLD" id="SFLDG01135">
    <property type="entry name" value="C1.5.6:_HAD__Beta-PGM__Phospha"/>
    <property type="match status" value="1"/>
</dbReference>
<dbReference type="Proteomes" id="UP000676169">
    <property type="component" value="Chromosome"/>
</dbReference>
<dbReference type="EMBL" id="CP073100">
    <property type="protein sequence ID" value="QUE52516.1"/>
    <property type="molecule type" value="Genomic_DNA"/>
</dbReference>
<reference evidence="1" key="1">
    <citation type="submission" date="2021-04" db="EMBL/GenBank/DDBJ databases">
        <title>Luteolibacter sp. 32A isolated from the skin of an Anderson's salamander (Ambystoma andersonii).</title>
        <authorList>
            <person name="Spergser J."/>
            <person name="Busse H.-J."/>
        </authorList>
    </citation>
    <scope>NUCLEOTIDE SEQUENCE</scope>
    <source>
        <strain evidence="1">32A</strain>
    </source>
</reference>
<dbReference type="SFLD" id="SFLDS00003">
    <property type="entry name" value="Haloacid_Dehalogenase"/>
    <property type="match status" value="1"/>
</dbReference>
<sequence>MAQVGPLDLPENGYDAVIFDCDGTLVDSMPAHFEAWCEAMALHNAKGVLKEDVFYAMGGRPTKDIVVELNNEYGLKLDPVSVALAKREAFLKKLSTLTLIEEVADFARSLLARHIPMAIATGGTRMVIEKTLQAVGVSDWFDEVVTADEVKIGKPAPDIYLHAAKLLGVSPLKCLALEDAPAGIMAAQCAGMAVVAIPSPMDFARS</sequence>
<name>A0A975J1W6_9BACT</name>
<keyword evidence="2" id="KW-1185">Reference proteome</keyword>
<dbReference type="NCBIfam" id="TIGR01549">
    <property type="entry name" value="HAD-SF-IA-v1"/>
    <property type="match status" value="1"/>
</dbReference>
<dbReference type="KEGG" id="lamb:KBB96_06380"/>
<dbReference type="Pfam" id="PF00702">
    <property type="entry name" value="Hydrolase"/>
    <property type="match status" value="1"/>
</dbReference>
<dbReference type="SUPFAM" id="SSF56784">
    <property type="entry name" value="HAD-like"/>
    <property type="match status" value="1"/>
</dbReference>
<dbReference type="PANTHER" id="PTHR43481:SF4">
    <property type="entry name" value="GLYCEROL-1-PHOSPHATE PHOSPHOHYDROLASE 1-RELATED"/>
    <property type="match status" value="1"/>
</dbReference>
<organism evidence="1 2">
    <name type="scientific">Luteolibacter ambystomatis</name>
    <dbReference type="NCBI Taxonomy" id="2824561"/>
    <lineage>
        <taxon>Bacteria</taxon>
        <taxon>Pseudomonadati</taxon>
        <taxon>Verrucomicrobiota</taxon>
        <taxon>Verrucomicrobiia</taxon>
        <taxon>Verrucomicrobiales</taxon>
        <taxon>Verrucomicrobiaceae</taxon>
        <taxon>Luteolibacter</taxon>
    </lineage>
</organism>